<dbReference type="EMBL" id="OZ037952">
    <property type="protein sequence ID" value="CAL1716191.1"/>
    <property type="molecule type" value="Genomic_DNA"/>
</dbReference>
<reference evidence="2" key="1">
    <citation type="submission" date="2024-04" db="EMBL/GenBank/DDBJ databases">
        <authorList>
            <person name="Shaw F."/>
            <person name="Minotto A."/>
        </authorList>
    </citation>
    <scope>NUCLEOTIDE SEQUENCE [LARGE SCALE GENOMIC DNA]</scope>
</reference>
<proteinExistence type="predicted"/>
<evidence type="ECO:0008006" key="3">
    <source>
        <dbReference type="Google" id="ProtNLM"/>
    </source>
</evidence>
<dbReference type="Gene3D" id="1.20.1280.50">
    <property type="match status" value="1"/>
</dbReference>
<evidence type="ECO:0000313" key="1">
    <source>
        <dbReference type="EMBL" id="CAL1716191.1"/>
    </source>
</evidence>
<name>A0ABP1E803_9APHY</name>
<accession>A0ABP1E803</accession>
<dbReference type="Proteomes" id="UP001497453">
    <property type="component" value="Chromosome 9"/>
</dbReference>
<protein>
    <recommendedName>
        <fullName evidence="3">F-box domain-containing protein</fullName>
    </recommendedName>
</protein>
<keyword evidence="2" id="KW-1185">Reference proteome</keyword>
<organism evidence="1 2">
    <name type="scientific">Somion occarium</name>
    <dbReference type="NCBI Taxonomy" id="3059160"/>
    <lineage>
        <taxon>Eukaryota</taxon>
        <taxon>Fungi</taxon>
        <taxon>Dikarya</taxon>
        <taxon>Basidiomycota</taxon>
        <taxon>Agaricomycotina</taxon>
        <taxon>Agaricomycetes</taxon>
        <taxon>Polyporales</taxon>
        <taxon>Cerrenaceae</taxon>
        <taxon>Somion</taxon>
    </lineage>
</organism>
<evidence type="ECO:0000313" key="2">
    <source>
        <dbReference type="Proteomes" id="UP001497453"/>
    </source>
</evidence>
<gene>
    <name evidence="1" type="ORF">GFSPODELE1_LOCUS10637</name>
</gene>
<sequence length="667" mass="75282">MQVSMRRSEVEEEIFRHREIVRQELHAIAAKTRLLNNLLPVSKLLPELLADIFMYFAADYSAYASLGSTPGPYSWIVVTHVCHHWRSVALNAPGLWRFIYLGAPDLVQLYLSRSSHAPLCIRSWIWIPRAEEQWGWWPNKPRSVPPSNDLTSLNLIFLQVSRIQELSLGVPDYILQRAFAVFNAEGFDAPALQMLKLNGVNNSSFPNILNKCSLPALKSVEIRGYSIPWELPFLYLDLTNLVLHPSSPDSLLLEKLLNALFYMPSLQTFELINEHCDGLCESPRTNVALRSVELPLLQRLHLHLDVFSVDAFLLHCTFPSSTIVHLNAEVRHVHPLPYSSKVLRSIIVNSLMSSIAPPITALAIDFESLYVDPDPPRPCRMSFRTYNIDASTIDIVLPSPTFTIRFCHQQGSHLPELLEELLCDLPLSEVVYIRICTSSSCRVFPSSHKLAKFLATLISRCSASGLHTLSVSRRGIDLLCSLLSLPLHDWLQLTSNWRCSGRETGLFGCVKTLVVTAMKRSQRRQRHSQLSDICDAILEHAKYYRSTCGPFSKLILQQCFQVRSVLLSMVDAVAQLLCQEGRFTENLPLVPFNRLYPPPNSVADYPDSDLDLGDWGDGLSSSPDVRPIEGDWVDHLRSYGRVTFDFRGDTGITIEQNVASPSNENLL</sequence>